<dbReference type="InterPro" id="IPR045478">
    <property type="entry name" value="Exportin-5_C"/>
</dbReference>
<name>A0ABQ9EW76_TEGGR</name>
<dbReference type="EMBL" id="JARBDR010000657">
    <property type="protein sequence ID" value="KAJ8309299.1"/>
    <property type="molecule type" value="Genomic_DNA"/>
</dbReference>
<dbReference type="SUPFAM" id="SSF48371">
    <property type="entry name" value="ARM repeat"/>
    <property type="match status" value="1"/>
</dbReference>
<dbReference type="Proteomes" id="UP001217089">
    <property type="component" value="Unassembled WGS sequence"/>
</dbReference>
<proteinExistence type="predicted"/>
<dbReference type="InterPro" id="IPR045065">
    <property type="entry name" value="XPO1/5"/>
</dbReference>
<dbReference type="PANTHER" id="PTHR11223">
    <property type="entry name" value="EXPORTIN 1/5"/>
    <property type="match status" value="1"/>
</dbReference>
<dbReference type="InterPro" id="IPR013598">
    <property type="entry name" value="Exportin-1/Importin-b-like"/>
</dbReference>
<keyword evidence="4" id="KW-1185">Reference proteome</keyword>
<dbReference type="Pfam" id="PF19273">
    <property type="entry name" value="Exportin-5"/>
    <property type="match status" value="1"/>
</dbReference>
<dbReference type="PANTHER" id="PTHR11223:SF3">
    <property type="entry name" value="EXPORTIN-5"/>
    <property type="match status" value="1"/>
</dbReference>
<dbReference type="InterPro" id="IPR011989">
    <property type="entry name" value="ARM-like"/>
</dbReference>
<organism evidence="3 4">
    <name type="scientific">Tegillarca granosa</name>
    <name type="common">Malaysian cockle</name>
    <name type="synonym">Anadara granosa</name>
    <dbReference type="NCBI Taxonomy" id="220873"/>
    <lineage>
        <taxon>Eukaryota</taxon>
        <taxon>Metazoa</taxon>
        <taxon>Spiralia</taxon>
        <taxon>Lophotrochozoa</taxon>
        <taxon>Mollusca</taxon>
        <taxon>Bivalvia</taxon>
        <taxon>Autobranchia</taxon>
        <taxon>Pteriomorphia</taxon>
        <taxon>Arcoida</taxon>
        <taxon>Arcoidea</taxon>
        <taxon>Arcidae</taxon>
        <taxon>Tegillarca</taxon>
    </lineage>
</organism>
<dbReference type="Gene3D" id="1.25.10.10">
    <property type="entry name" value="Leucine-rich Repeat Variant"/>
    <property type="match status" value="1"/>
</dbReference>
<dbReference type="Pfam" id="PF08389">
    <property type="entry name" value="Xpo1"/>
    <property type="match status" value="1"/>
</dbReference>
<feature type="domain" description="Exportin-1/Importin-beta-like" evidence="1">
    <location>
        <begin position="109"/>
        <end position="272"/>
    </location>
</feature>
<reference evidence="3 4" key="1">
    <citation type="submission" date="2022-12" db="EMBL/GenBank/DDBJ databases">
        <title>Chromosome-level genome of Tegillarca granosa.</title>
        <authorList>
            <person name="Kim J."/>
        </authorList>
    </citation>
    <scope>NUCLEOTIDE SEQUENCE [LARGE SCALE GENOMIC DNA]</scope>
    <source>
        <strain evidence="3">Teg-2019</strain>
        <tissue evidence="3">Adductor muscle</tissue>
    </source>
</reference>
<comment type="caution">
    <text evidence="3">The sequence shown here is derived from an EMBL/GenBank/DDBJ whole genome shotgun (WGS) entry which is preliminary data.</text>
</comment>
<evidence type="ECO:0000259" key="1">
    <source>
        <dbReference type="Pfam" id="PF08389"/>
    </source>
</evidence>
<sequence>MEEKVSDVIPSLIEAVETILNPFATPDARQTAHKVCDDFKEVSKLCIPCGLVLAGKEYSHIIRHFGLQLLEHSVRFKWLELNQEDKELLKRCSLELIANGTIGIVDEQVHIKDGIARLTVEIIKREWPQLWTSLLKDLYDLCQMGETQTEIVLKIFLRLIEDVITFQNVPLQRRREIMQSLTSHMGELFEFFMNLLQNHTSAANSLTSDDTLESKVAYKAHTCVSEAVLTTMTGYLDWVTMNHIFMKDGLLLRMLCLLLNNRSLQLPAVDCLLIIVSKKGKIEDRKPLLILFSEDAMAVIWNAIVTAEQVSLDEYYYLFLKRLCQVLIELGKQLCAMWMISSYTQTLWATFLRHDIISKEPDLIACIPKLFHSATKTLLKVGFPTQNNSLSCNYARLDFDSDEEFNMFFSKYRAEVADTLRLGTVIQPVESFMFARDWLQNTLQKPLNTGNGAENGNCKLTSPSFLEWDAMTVCLECVMARAMQSSGPLPDLKDGITLLQNVLSFQTEDPLILSSLLSCLSALFPFLNHVPEILPSVIEKIFSAVTFNILGQTKSTRSRAVKNARQHACSILVKICKQYQELLFPVFDKLYSHIKIISSNDGQLSQMEKCILIEALIIVSNRFYNFEKQSVFIEEVMKPVKDLWLSSEFKIAFSAADKLMSYIGLDQAPVEPSSADTCGINRSHISYCITMILGVLKRSKWPEDLQMASKGGFVLGNINGTSVMYRNPATAHVKVLMENLMLLMKSMNAAWDPSYLNLRHPDFAKSYELVDNEKQTILGIPYPCVDNSSSPTCKNPLDRMKNFLTTTHDNSCHILGNAGQCLGYEFYTEPNLAESILNTVLTNLQHLPDYRMKPLINILILIYLS</sequence>
<evidence type="ECO:0000313" key="3">
    <source>
        <dbReference type="EMBL" id="KAJ8309299.1"/>
    </source>
</evidence>
<feature type="domain" description="Exportin-5 C-terminal" evidence="2">
    <location>
        <begin position="339"/>
        <end position="861"/>
    </location>
</feature>
<protein>
    <recommendedName>
        <fullName evidence="5">Exportin-5</fullName>
    </recommendedName>
</protein>
<evidence type="ECO:0000313" key="4">
    <source>
        <dbReference type="Proteomes" id="UP001217089"/>
    </source>
</evidence>
<evidence type="ECO:0000259" key="2">
    <source>
        <dbReference type="Pfam" id="PF19273"/>
    </source>
</evidence>
<evidence type="ECO:0008006" key="5">
    <source>
        <dbReference type="Google" id="ProtNLM"/>
    </source>
</evidence>
<dbReference type="InterPro" id="IPR016024">
    <property type="entry name" value="ARM-type_fold"/>
</dbReference>
<accession>A0ABQ9EW76</accession>
<gene>
    <name evidence="3" type="ORF">KUTeg_014173</name>
</gene>